<dbReference type="KEGG" id="mva:Mvan_0325"/>
<accession>A1T1X3</accession>
<dbReference type="Pfam" id="PF13561">
    <property type="entry name" value="adh_short_C2"/>
    <property type="match status" value="1"/>
</dbReference>
<sequence length="271" mass="26905">MNTTAATLSGRTALVTGSTSGLGAGIAEALADAGAHVVITGRTRARGEQVVTQIESQGGRAVFVPVDFAAGPGTITDLVVTATEALGGRLDILVNNVATLVQPAPTADVTAEEITTAFGVSVATPFLLTGLIAPAMVQRGDGAIVNIGSISGIIGAAGSALYGATKASVHLLTKAWAAEYGPSGVRVNAVAPGPIATERTREFGDAIAPVLARVPSHRMSTVAEVASAVVFLAGPEAANIHGTILSVDGGATAVRDEPAAVTKLGNHPHPG</sequence>
<gene>
    <name evidence="7" type="ordered locus">Mvan_0325</name>
</gene>
<evidence type="ECO:0000313" key="8">
    <source>
        <dbReference type="Proteomes" id="UP000009159"/>
    </source>
</evidence>
<evidence type="ECO:0000256" key="4">
    <source>
        <dbReference type="ARBA" id="ARBA00023002"/>
    </source>
</evidence>
<dbReference type="PANTHER" id="PTHR42879:SF2">
    <property type="entry name" value="3-OXOACYL-[ACYL-CARRIER-PROTEIN] REDUCTASE FABG"/>
    <property type="match status" value="1"/>
</dbReference>
<name>A1T1X3_MYCVP</name>
<evidence type="ECO:0000256" key="1">
    <source>
        <dbReference type="ARBA" id="ARBA00004191"/>
    </source>
</evidence>
<comment type="similarity">
    <text evidence="2">Belongs to the short-chain dehydrogenases/reductases (SDR) family.</text>
</comment>
<dbReference type="GO" id="GO:0004316">
    <property type="term" value="F:3-oxoacyl-[acyl-carrier-protein] reductase (NADPH) activity"/>
    <property type="evidence" value="ECO:0007669"/>
    <property type="project" value="UniProtKB-EC"/>
</dbReference>
<dbReference type="PRINTS" id="PR00080">
    <property type="entry name" value="SDRFAMILY"/>
</dbReference>
<dbReference type="PRINTS" id="PR00081">
    <property type="entry name" value="GDHRDH"/>
</dbReference>
<evidence type="ECO:0000313" key="7">
    <source>
        <dbReference type="EMBL" id="ABM11173.1"/>
    </source>
</evidence>
<evidence type="ECO:0000256" key="3">
    <source>
        <dbReference type="ARBA" id="ARBA00022512"/>
    </source>
</evidence>
<dbReference type="SUPFAM" id="SSF51735">
    <property type="entry name" value="NAD(P)-binding Rossmann-fold domains"/>
    <property type="match status" value="1"/>
</dbReference>
<dbReference type="EMBL" id="CP000511">
    <property type="protein sequence ID" value="ABM11173.1"/>
    <property type="molecule type" value="Genomic_DNA"/>
</dbReference>
<dbReference type="STRING" id="350058.Mvan_0325"/>
<dbReference type="Proteomes" id="UP000009159">
    <property type="component" value="Chromosome"/>
</dbReference>
<dbReference type="HOGENOM" id="CLU_010194_1_3_11"/>
<dbReference type="InterPro" id="IPR036291">
    <property type="entry name" value="NAD(P)-bd_dom_sf"/>
</dbReference>
<dbReference type="PANTHER" id="PTHR42879">
    <property type="entry name" value="3-OXOACYL-(ACYL-CARRIER-PROTEIN) REDUCTASE"/>
    <property type="match status" value="1"/>
</dbReference>
<organism evidence="7 8">
    <name type="scientific">Mycolicibacterium vanbaalenii (strain DSM 7251 / JCM 13017 / BCRC 16820 / KCTC 9966 / NRRL B-24157 / PYR-1)</name>
    <name type="common">Mycobacterium vanbaalenii</name>
    <dbReference type="NCBI Taxonomy" id="350058"/>
    <lineage>
        <taxon>Bacteria</taxon>
        <taxon>Bacillati</taxon>
        <taxon>Actinomycetota</taxon>
        <taxon>Actinomycetes</taxon>
        <taxon>Mycobacteriales</taxon>
        <taxon>Mycobacteriaceae</taxon>
        <taxon>Mycolicibacterium</taxon>
    </lineage>
</organism>
<dbReference type="FunFam" id="3.40.50.720:FF:000084">
    <property type="entry name" value="Short-chain dehydrogenase reductase"/>
    <property type="match status" value="1"/>
</dbReference>
<keyword evidence="8" id="KW-1185">Reference proteome</keyword>
<dbReference type="InterPro" id="IPR020904">
    <property type="entry name" value="Sc_DH/Rdtase_CS"/>
</dbReference>
<dbReference type="Gene3D" id="3.40.50.720">
    <property type="entry name" value="NAD(P)-binding Rossmann-like Domain"/>
    <property type="match status" value="1"/>
</dbReference>
<evidence type="ECO:0000256" key="6">
    <source>
        <dbReference type="ARBA" id="ARBA00047400"/>
    </source>
</evidence>
<dbReference type="InterPro" id="IPR002347">
    <property type="entry name" value="SDR_fam"/>
</dbReference>
<evidence type="ECO:0000256" key="5">
    <source>
        <dbReference type="ARBA" id="ARBA00040781"/>
    </source>
</evidence>
<proteinExistence type="inferred from homology"/>
<keyword evidence="3" id="KW-0964">Secreted</keyword>
<reference evidence="7" key="1">
    <citation type="submission" date="2006-12" db="EMBL/GenBank/DDBJ databases">
        <title>Complete sequence of Mycobacterium vanbaalenii PYR-1.</title>
        <authorList>
            <consortium name="US DOE Joint Genome Institute"/>
            <person name="Copeland A."/>
            <person name="Lucas S."/>
            <person name="Lapidus A."/>
            <person name="Barry K."/>
            <person name="Detter J.C."/>
            <person name="Glavina del Rio T."/>
            <person name="Hammon N."/>
            <person name="Israni S."/>
            <person name="Dalin E."/>
            <person name="Tice H."/>
            <person name="Pitluck S."/>
            <person name="Singan V."/>
            <person name="Schmutz J."/>
            <person name="Larimer F."/>
            <person name="Land M."/>
            <person name="Hauser L."/>
            <person name="Kyrpides N."/>
            <person name="Anderson I.J."/>
            <person name="Miller C."/>
            <person name="Richardson P."/>
        </authorList>
    </citation>
    <scope>NUCLEOTIDE SEQUENCE [LARGE SCALE GENOMIC DNA]</scope>
    <source>
        <strain evidence="7">PYR-1</strain>
    </source>
</reference>
<evidence type="ECO:0000256" key="2">
    <source>
        <dbReference type="ARBA" id="ARBA00006484"/>
    </source>
</evidence>
<comment type="subcellular location">
    <subcellularLocation>
        <location evidence="1">Secreted</location>
        <location evidence="1">Cell wall</location>
    </subcellularLocation>
</comment>
<keyword evidence="4" id="KW-0560">Oxidoreductase</keyword>
<keyword evidence="3" id="KW-0134">Cell wall</keyword>
<dbReference type="PROSITE" id="PS00061">
    <property type="entry name" value="ADH_SHORT"/>
    <property type="match status" value="1"/>
</dbReference>
<protein>
    <recommendedName>
        <fullName evidence="5">3-oxoacyl-[acyl-carrier-protein] reductase MabA</fullName>
    </recommendedName>
</protein>
<dbReference type="CDD" id="cd05233">
    <property type="entry name" value="SDR_c"/>
    <property type="match status" value="1"/>
</dbReference>
<dbReference type="GO" id="GO:0032787">
    <property type="term" value="P:monocarboxylic acid metabolic process"/>
    <property type="evidence" value="ECO:0007669"/>
    <property type="project" value="UniProtKB-ARBA"/>
</dbReference>
<dbReference type="InterPro" id="IPR050259">
    <property type="entry name" value="SDR"/>
</dbReference>
<dbReference type="RefSeq" id="WP_011777646.1">
    <property type="nucleotide sequence ID" value="NC_008726.1"/>
</dbReference>
<comment type="catalytic activity">
    <reaction evidence="6">
        <text>a (3R)-hydroxyacyl-[ACP] + NADP(+) = a 3-oxoacyl-[ACP] + NADPH + H(+)</text>
        <dbReference type="Rhea" id="RHEA:17397"/>
        <dbReference type="Rhea" id="RHEA-COMP:9916"/>
        <dbReference type="Rhea" id="RHEA-COMP:9945"/>
        <dbReference type="ChEBI" id="CHEBI:15378"/>
        <dbReference type="ChEBI" id="CHEBI:57783"/>
        <dbReference type="ChEBI" id="CHEBI:58349"/>
        <dbReference type="ChEBI" id="CHEBI:78776"/>
        <dbReference type="ChEBI" id="CHEBI:78827"/>
        <dbReference type="EC" id="1.1.1.100"/>
    </reaction>
    <physiologicalReaction direction="right-to-left" evidence="6">
        <dbReference type="Rhea" id="RHEA:17399"/>
    </physiologicalReaction>
</comment>
<dbReference type="eggNOG" id="COG1028">
    <property type="taxonomic scope" value="Bacteria"/>
</dbReference>
<dbReference type="AlphaFoldDB" id="A1T1X3"/>